<keyword evidence="5" id="KW-1185">Reference proteome</keyword>
<dbReference type="SMART" id="SM00238">
    <property type="entry name" value="BIR"/>
    <property type="match status" value="2"/>
</dbReference>
<feature type="compositionally biased region" description="Polar residues" evidence="3">
    <location>
        <begin position="210"/>
        <end position="222"/>
    </location>
</feature>
<feature type="compositionally biased region" description="Polar residues" evidence="3">
    <location>
        <begin position="382"/>
        <end position="403"/>
    </location>
</feature>
<dbReference type="Gramene" id="rna-gnl|WGS:JABURB|Cocit.L4666.1">
    <property type="protein sequence ID" value="cds-KAF7846286.1"/>
    <property type="gene ID" value="gene-BT93_L4666"/>
</dbReference>
<accession>A0A8T0CJL2</accession>
<dbReference type="InterPro" id="IPR001370">
    <property type="entry name" value="BIR_rpt"/>
</dbReference>
<dbReference type="PANTHER" id="PTHR46771">
    <property type="entry name" value="DETERIN"/>
    <property type="match status" value="1"/>
</dbReference>
<protein>
    <submittedName>
        <fullName evidence="4">Uncharacterized protein</fullName>
    </submittedName>
</protein>
<dbReference type="AlphaFoldDB" id="A0A8T0CJL2"/>
<dbReference type="Pfam" id="PF00653">
    <property type="entry name" value="BIR"/>
    <property type="match status" value="2"/>
</dbReference>
<dbReference type="Proteomes" id="UP000806378">
    <property type="component" value="Unassembled WGS sequence"/>
</dbReference>
<evidence type="ECO:0000313" key="4">
    <source>
        <dbReference type="EMBL" id="KAF7846286.1"/>
    </source>
</evidence>
<dbReference type="SUPFAM" id="SSF57924">
    <property type="entry name" value="Inhibitor of apoptosis (IAP) repeat"/>
    <property type="match status" value="2"/>
</dbReference>
<keyword evidence="1" id="KW-0479">Metal-binding</keyword>
<gene>
    <name evidence="4" type="ORF">BT93_L4666</name>
</gene>
<feature type="region of interest" description="Disordered" evidence="3">
    <location>
        <begin position="236"/>
        <end position="520"/>
    </location>
</feature>
<feature type="region of interest" description="Disordered" evidence="3">
    <location>
        <begin position="195"/>
        <end position="222"/>
    </location>
</feature>
<evidence type="ECO:0000256" key="2">
    <source>
        <dbReference type="ARBA" id="ARBA00022833"/>
    </source>
</evidence>
<comment type="caution">
    <text evidence="4">The sequence shown here is derived from an EMBL/GenBank/DDBJ whole genome shotgun (WGS) entry which is preliminary data.</text>
</comment>
<evidence type="ECO:0000256" key="1">
    <source>
        <dbReference type="ARBA" id="ARBA00022723"/>
    </source>
</evidence>
<proteinExistence type="predicted"/>
<reference evidence="4" key="1">
    <citation type="submission" date="2020-05" db="EMBL/GenBank/DDBJ databases">
        <title>WGS assembly of Corymbia citriodora subspecies variegata.</title>
        <authorList>
            <person name="Barry K."/>
            <person name="Hundley H."/>
            <person name="Shu S."/>
            <person name="Jenkins J."/>
            <person name="Grimwood J."/>
            <person name="Baten A."/>
        </authorList>
    </citation>
    <scope>NUCLEOTIDE SEQUENCE</scope>
    <source>
        <strain evidence="4">CV2-018</strain>
    </source>
</reference>
<keyword evidence="2" id="KW-0862">Zinc</keyword>
<sequence>MEYVTFEARVRSYAPPTKRSKLGWPHKKPTPEALAKAGFFYKAPTAGNSKAKDNVQCFHCERQLDGWEAGDDPIQEHLQHGSDCAWAVLMALDAETDFDTSNMEDPTDTRLSDARRSTFDRIDWPHQNKRGWLCKVEKMVEAGWYFAPNAECEDYVSCVYCKLSLDGWEPKDNPFEEHHKRSPSCPFFVFAGTTAPSKRPKAKKGRVSRTSKASSRVSTQSNVSVLSQIDSVTVSTLDEEATRTSLESTISTTKPKRKAPARKATKTKRSKTSKADILESDLEAELETEPLPSQEVEVHQILVPTPKTQTGSTQAQPEDHEAEEAESDEDYEDDSEGVAEGGGSNWQVEGQSDDEDSYREASVHEQMTVVAEPTTYPALPPSIQSQPVQDTYARRSTTASNVYATPLSEAGNPFTEELGEPDNEATPQAQAELTGPPPRQSSPIPAKQISPIRPQANATARISQASVAKSQPRNSSRKSAGRSKSDSPSEPSDIENAPPSSRPERTRPPLSSPGKPQPRWTAIDVDHLLQSVSTMRLFQQKEEVTETERRMTVHEWINYAADQAAENLKMEGERIVGIFEEQGQKAMNIIESIPCI</sequence>
<dbReference type="OrthoDB" id="2196114at2759"/>
<name>A0A8T0CJL2_CORYI</name>
<evidence type="ECO:0000313" key="5">
    <source>
        <dbReference type="Proteomes" id="UP000806378"/>
    </source>
</evidence>
<feature type="compositionally biased region" description="Basic residues" evidence="3">
    <location>
        <begin position="198"/>
        <end position="209"/>
    </location>
</feature>
<organism evidence="4 5">
    <name type="scientific">Corymbia citriodora subsp. variegata</name>
    <dbReference type="NCBI Taxonomy" id="360336"/>
    <lineage>
        <taxon>Eukaryota</taxon>
        <taxon>Viridiplantae</taxon>
        <taxon>Streptophyta</taxon>
        <taxon>Embryophyta</taxon>
        <taxon>Tracheophyta</taxon>
        <taxon>Spermatophyta</taxon>
        <taxon>Magnoliopsida</taxon>
        <taxon>eudicotyledons</taxon>
        <taxon>Gunneridae</taxon>
        <taxon>Pentapetalae</taxon>
        <taxon>rosids</taxon>
        <taxon>malvids</taxon>
        <taxon>Myrtales</taxon>
        <taxon>Myrtaceae</taxon>
        <taxon>Myrtoideae</taxon>
        <taxon>Eucalypteae</taxon>
        <taxon>Corymbia</taxon>
    </lineage>
</organism>
<dbReference type="GO" id="GO:0046872">
    <property type="term" value="F:metal ion binding"/>
    <property type="evidence" value="ECO:0007669"/>
    <property type="project" value="UniProtKB-KW"/>
</dbReference>
<feature type="compositionally biased region" description="Polar residues" evidence="3">
    <location>
        <begin position="306"/>
        <end position="316"/>
    </location>
</feature>
<dbReference type="PANTHER" id="PTHR46771:SF5">
    <property type="entry name" value="DETERIN"/>
    <property type="match status" value="1"/>
</dbReference>
<feature type="compositionally biased region" description="Polar residues" evidence="3">
    <location>
        <begin position="456"/>
        <end position="474"/>
    </location>
</feature>
<dbReference type="EMBL" id="MU093886">
    <property type="protein sequence ID" value="KAF7846286.1"/>
    <property type="molecule type" value="Genomic_DNA"/>
</dbReference>
<dbReference type="Gene3D" id="1.10.1170.10">
    <property type="entry name" value="Inhibitor Of Apoptosis Protein (2mihbC-IAP-1), Chain A"/>
    <property type="match status" value="2"/>
</dbReference>
<feature type="compositionally biased region" description="Basic residues" evidence="3">
    <location>
        <begin position="254"/>
        <end position="272"/>
    </location>
</feature>
<feature type="compositionally biased region" description="Acidic residues" evidence="3">
    <location>
        <begin position="320"/>
        <end position="337"/>
    </location>
</feature>
<dbReference type="InterPro" id="IPR051190">
    <property type="entry name" value="Baculoviral_IAP"/>
</dbReference>
<evidence type="ECO:0000256" key="3">
    <source>
        <dbReference type="SAM" id="MobiDB-lite"/>
    </source>
</evidence>
<feature type="compositionally biased region" description="Acidic residues" evidence="3">
    <location>
        <begin position="278"/>
        <end position="288"/>
    </location>
</feature>
<dbReference type="PROSITE" id="PS50143">
    <property type="entry name" value="BIR_REPEAT_2"/>
    <property type="match status" value="2"/>
</dbReference>
<dbReference type="CDD" id="cd00022">
    <property type="entry name" value="BIR"/>
    <property type="match status" value="2"/>
</dbReference>